<reference evidence="2" key="1">
    <citation type="journal article" date="2011" name="BMC Evol. Biol.">
        <title>The enigmatic mitochondrial genome of Rhabdopleura compacta (Pterobranchia) reveals insights into selection of an efficient tRNA system and supports monophyly of Ambulacraria.</title>
        <authorList>
            <person name="Perseke M."/>
            <person name="Hetmank J."/>
            <person name="Bernt M."/>
            <person name="Stadler P.F."/>
            <person name="Schlegel M."/>
            <person name="Bernhard D."/>
        </authorList>
    </citation>
    <scope>NUCLEOTIDE SEQUENCE</scope>
</reference>
<feature type="transmembrane region" description="Helical" evidence="1">
    <location>
        <begin position="6"/>
        <end position="22"/>
    </location>
</feature>
<accession>F8J483</accession>
<keyword evidence="1" id="KW-0472">Membrane</keyword>
<dbReference type="AlphaFoldDB" id="F8J483"/>
<keyword evidence="1" id="KW-0812">Transmembrane</keyword>
<gene>
    <name evidence="2" type="primary">NADH4L</name>
</gene>
<protein>
    <submittedName>
        <fullName evidence="2">NADH dehydrogenase subunit 4L</fullName>
    </submittedName>
</protein>
<sequence>MDLVFWFCFFHLFVIFSCFFLVSTHVLSVLLVLELFMVTIFILWGFRWVYSGPLFESSFLIVIFMSGCEASVGLGLLVLCCRFKSVLLFRYFSLLRC</sequence>
<keyword evidence="1" id="KW-1133">Transmembrane helix</keyword>
<organism evidence="2">
    <name type="scientific">Rhabdopleura compacta</name>
    <dbReference type="NCBI Taxonomy" id="638968"/>
    <lineage>
        <taxon>Eukaryota</taxon>
        <taxon>Metazoa</taxon>
        <taxon>Hemichordata</taxon>
        <taxon>Pterobranchia</taxon>
        <taxon>Rhabdopleurida</taxon>
        <taxon>Rhabdopleuridae</taxon>
        <taxon>Rhabdopleura</taxon>
    </lineage>
</organism>
<evidence type="ECO:0000256" key="1">
    <source>
        <dbReference type="SAM" id="Phobius"/>
    </source>
</evidence>
<evidence type="ECO:0000313" key="2">
    <source>
        <dbReference type="EMBL" id="CBM43260.2"/>
    </source>
</evidence>
<keyword evidence="2" id="KW-0496">Mitochondrion</keyword>
<dbReference type="Gene3D" id="1.10.287.3510">
    <property type="match status" value="1"/>
</dbReference>
<feature type="transmembrane region" description="Helical" evidence="1">
    <location>
        <begin position="58"/>
        <end position="81"/>
    </location>
</feature>
<name>F8J483_RHACM</name>
<geneLocation type="mitochondrion" evidence="2"/>
<proteinExistence type="predicted"/>
<dbReference type="EMBL" id="FN908482">
    <property type="protein sequence ID" value="CBM43260.2"/>
    <property type="molecule type" value="Genomic_DNA"/>
</dbReference>
<feature type="transmembrane region" description="Helical" evidence="1">
    <location>
        <begin position="29"/>
        <end position="46"/>
    </location>
</feature>